<name>A0A0G4IPF3_PLABS</name>
<dbReference type="GO" id="GO:0035859">
    <property type="term" value="C:Seh1-associated complex"/>
    <property type="evidence" value="ECO:0007669"/>
    <property type="project" value="TreeGrafter"/>
</dbReference>
<evidence type="ECO:0000256" key="3">
    <source>
        <dbReference type="ARBA" id="ARBA00022448"/>
    </source>
</evidence>
<accession>A0A0G4IPF3</accession>
<keyword evidence="4 8" id="KW-0853">WD repeat</keyword>
<evidence type="ECO:0000256" key="7">
    <source>
        <dbReference type="ARBA" id="ARBA00023242"/>
    </source>
</evidence>
<dbReference type="EMBL" id="CDSF01000078">
    <property type="protein sequence ID" value="CEO97163.1"/>
    <property type="molecule type" value="Genomic_DNA"/>
</dbReference>
<dbReference type="Proteomes" id="UP000039324">
    <property type="component" value="Unassembled WGS sequence"/>
</dbReference>
<reference evidence="9 10" key="1">
    <citation type="submission" date="2015-02" db="EMBL/GenBank/DDBJ databases">
        <authorList>
            <person name="Chooi Y.-H."/>
        </authorList>
    </citation>
    <scope>NUCLEOTIDE SEQUENCE [LARGE SCALE GENOMIC DNA]</scope>
    <source>
        <strain evidence="9">E3</strain>
    </source>
</reference>
<dbReference type="PANTHER" id="PTHR11024">
    <property type="entry name" value="NUCLEAR PORE COMPLEX PROTEIN SEC13 / SEH1 FAMILY MEMBER"/>
    <property type="match status" value="1"/>
</dbReference>
<evidence type="ECO:0000256" key="2">
    <source>
        <dbReference type="ARBA" id="ARBA00010102"/>
    </source>
</evidence>
<keyword evidence="3" id="KW-0813">Transport</keyword>
<dbReference type="PROSITE" id="PS50082">
    <property type="entry name" value="WD_REPEATS_2"/>
    <property type="match status" value="2"/>
</dbReference>
<dbReference type="InterPro" id="IPR001680">
    <property type="entry name" value="WD40_rpt"/>
</dbReference>
<feature type="repeat" description="WD" evidence="8">
    <location>
        <begin position="270"/>
        <end position="291"/>
    </location>
</feature>
<proteinExistence type="inferred from homology"/>
<dbReference type="GO" id="GO:0015031">
    <property type="term" value="P:protein transport"/>
    <property type="evidence" value="ECO:0007669"/>
    <property type="project" value="UniProtKB-KW"/>
</dbReference>
<evidence type="ECO:0000313" key="10">
    <source>
        <dbReference type="Proteomes" id="UP000039324"/>
    </source>
</evidence>
<keyword evidence="6" id="KW-0653">Protein transport</keyword>
<dbReference type="InterPro" id="IPR036322">
    <property type="entry name" value="WD40_repeat_dom_sf"/>
</dbReference>
<organism evidence="9 10">
    <name type="scientific">Plasmodiophora brassicae</name>
    <name type="common">Clubroot disease agent</name>
    <dbReference type="NCBI Taxonomy" id="37360"/>
    <lineage>
        <taxon>Eukaryota</taxon>
        <taxon>Sar</taxon>
        <taxon>Rhizaria</taxon>
        <taxon>Endomyxa</taxon>
        <taxon>Phytomyxea</taxon>
        <taxon>Plasmodiophorida</taxon>
        <taxon>Plasmodiophoridae</taxon>
        <taxon>Plasmodiophora</taxon>
    </lineage>
</organism>
<evidence type="ECO:0000256" key="1">
    <source>
        <dbReference type="ARBA" id="ARBA00004259"/>
    </source>
</evidence>
<dbReference type="InterPro" id="IPR037363">
    <property type="entry name" value="Sec13/Seh1_fam"/>
</dbReference>
<keyword evidence="7" id="KW-0539">Nucleus</keyword>
<dbReference type="GO" id="GO:1904263">
    <property type="term" value="P:positive regulation of TORC1 signaling"/>
    <property type="evidence" value="ECO:0007669"/>
    <property type="project" value="TreeGrafter"/>
</dbReference>
<dbReference type="AlphaFoldDB" id="A0A0G4IPF3"/>
<dbReference type="GO" id="GO:0034198">
    <property type="term" value="P:cellular response to amino acid starvation"/>
    <property type="evidence" value="ECO:0007669"/>
    <property type="project" value="TreeGrafter"/>
</dbReference>
<evidence type="ECO:0000313" key="9">
    <source>
        <dbReference type="EMBL" id="CEO97163.1"/>
    </source>
</evidence>
<comment type="similarity">
    <text evidence="2">Belongs to the WD repeat SEC13 family.</text>
</comment>
<dbReference type="InterPro" id="IPR015943">
    <property type="entry name" value="WD40/YVTN_repeat-like_dom_sf"/>
</dbReference>
<evidence type="ECO:0000256" key="4">
    <source>
        <dbReference type="ARBA" id="ARBA00022574"/>
    </source>
</evidence>
<feature type="repeat" description="WD" evidence="8">
    <location>
        <begin position="13"/>
        <end position="44"/>
    </location>
</feature>
<evidence type="ECO:0000256" key="5">
    <source>
        <dbReference type="ARBA" id="ARBA00022737"/>
    </source>
</evidence>
<evidence type="ECO:0000256" key="8">
    <source>
        <dbReference type="PROSITE-ProRule" id="PRU00221"/>
    </source>
</evidence>
<keyword evidence="5" id="KW-0677">Repeat</keyword>
<comment type="subcellular location">
    <subcellularLocation>
        <location evidence="1">Nucleus envelope</location>
    </subcellularLocation>
</comment>
<dbReference type="GO" id="GO:0031080">
    <property type="term" value="C:nuclear pore outer ring"/>
    <property type="evidence" value="ECO:0007669"/>
    <property type="project" value="TreeGrafter"/>
</dbReference>
<dbReference type="SUPFAM" id="SSF50978">
    <property type="entry name" value="WD40 repeat-like"/>
    <property type="match status" value="1"/>
</dbReference>
<dbReference type="Pfam" id="PF00400">
    <property type="entry name" value="WD40"/>
    <property type="match status" value="2"/>
</dbReference>
<dbReference type="Gene3D" id="2.130.10.10">
    <property type="entry name" value="YVTN repeat-like/Quinoprotein amine dehydrogenase"/>
    <property type="match status" value="1"/>
</dbReference>
<dbReference type="OrthoDB" id="5566198at2759"/>
<protein>
    <recommendedName>
        <fullName evidence="11">Anaphase-promoting complex subunit 4 WD40 domain-containing protein</fullName>
    </recommendedName>
</protein>
<evidence type="ECO:0000256" key="6">
    <source>
        <dbReference type="ARBA" id="ARBA00022927"/>
    </source>
</evidence>
<dbReference type="STRING" id="37360.A0A0G4IPF3"/>
<dbReference type="PANTHER" id="PTHR11024:SF3">
    <property type="entry name" value="NUCLEOPORIN SEH1"/>
    <property type="match status" value="1"/>
</dbReference>
<keyword evidence="10" id="KW-1185">Reference proteome</keyword>
<dbReference type="OMA" id="NAPTRRW"/>
<gene>
    <name evidence="9" type="ORF">PBRA_005767</name>
</gene>
<dbReference type="GO" id="GO:0005198">
    <property type="term" value="F:structural molecule activity"/>
    <property type="evidence" value="ECO:0007669"/>
    <property type="project" value="InterPro"/>
</dbReference>
<evidence type="ECO:0008006" key="11">
    <source>
        <dbReference type="Google" id="ProtNLM"/>
    </source>
</evidence>
<dbReference type="SMART" id="SM00320">
    <property type="entry name" value="WD40"/>
    <property type="match status" value="4"/>
</dbReference>
<sequence length="307" mass="34075">MVGYPADTSAQFSSRHAAHLSDLAYDFYGQRIATCSADHLIKVWGKSAPGQQWTVRSTIEGRNTFNRITWAHPEFGQILAACSSDYNVVIYEEIVEGNEEESQWIERARLVDSHGEVQALEFGPRHLGLQLATLGEDGICRIYEAVDMMQMSLWPIRDEFNVSSKGSGPSSTSSLSWNTSQFQQPQIVIGCLDLAQIWQYSSEHRRWLQICELSSGGSSAITDVSWAPSLARSFDLIAVSFTGSDTTIYEVKSPAHVTQTWTIPAQCCRLSWNLTGTSLATSSSDGTVQIWHKSADGKWVCSQTVDY</sequence>